<evidence type="ECO:0000256" key="2">
    <source>
        <dbReference type="SAM" id="SignalP"/>
    </source>
</evidence>
<feature type="signal peptide" evidence="2">
    <location>
        <begin position="1"/>
        <end position="30"/>
    </location>
</feature>
<protein>
    <submittedName>
        <fullName evidence="3">Uncharacterized protein</fullName>
    </submittedName>
</protein>
<reference evidence="3 4" key="1">
    <citation type="submission" date="2018-07" db="EMBL/GenBank/DDBJ databases">
        <title>Section-level genome sequencing of Aspergillus section Nigri to investigate inter- and intra-species variation.</title>
        <authorList>
            <consortium name="DOE Joint Genome Institute"/>
            <person name="Vesth T.C."/>
            <person name="Nybo J.L."/>
            <person name="Theobald S."/>
            <person name="Frisvad J.C."/>
            <person name="Larsen T.O."/>
            <person name="Nielsen K.F."/>
            <person name="Hoof J.B."/>
            <person name="Brandl J."/>
            <person name="Salamov A."/>
            <person name="Riley R."/>
            <person name="Gladden J.M."/>
            <person name="Phatale P."/>
            <person name="Nielsen M.T."/>
            <person name="Lyhne E.K."/>
            <person name="Kogle M.E."/>
            <person name="Strasser K."/>
            <person name="McDonnell E."/>
            <person name="Barry K."/>
            <person name="Clum A."/>
            <person name="Chen C."/>
            <person name="Nolan M."/>
            <person name="Sandor L."/>
            <person name="Kuo A."/>
            <person name="Lipzen A."/>
            <person name="Hainaut M."/>
            <person name="Drula E."/>
            <person name="Tsang A."/>
            <person name="Magnuson J.K."/>
            <person name="Henrissat B."/>
            <person name="Wiebenga A."/>
            <person name="Simmons B.A."/>
            <person name="Makela M.R."/>
            <person name="De vries R.P."/>
            <person name="Grigoriev I.V."/>
            <person name="Mortensen U.H."/>
            <person name="Baker S.E."/>
            <person name="Andersen M.R."/>
        </authorList>
    </citation>
    <scope>NUCLEOTIDE SEQUENCE [LARGE SCALE GENOMIC DNA]</scope>
    <source>
        <strain evidence="3 4">ATCC 13157</strain>
    </source>
</reference>
<keyword evidence="4" id="KW-1185">Reference proteome</keyword>
<organism evidence="3 4">
    <name type="scientific">Aspergillus phoenicis ATCC 13157</name>
    <dbReference type="NCBI Taxonomy" id="1353007"/>
    <lineage>
        <taxon>Eukaryota</taxon>
        <taxon>Fungi</taxon>
        <taxon>Dikarya</taxon>
        <taxon>Ascomycota</taxon>
        <taxon>Pezizomycotina</taxon>
        <taxon>Eurotiomycetes</taxon>
        <taxon>Eurotiomycetidae</taxon>
        <taxon>Eurotiales</taxon>
        <taxon>Aspergillaceae</taxon>
        <taxon>Aspergillus</taxon>
    </lineage>
</organism>
<keyword evidence="2" id="KW-0732">Signal</keyword>
<feature type="chain" id="PRO_5016927618" evidence="2">
    <location>
        <begin position="31"/>
        <end position="80"/>
    </location>
</feature>
<proteinExistence type="predicted"/>
<name>A0A370PAY8_ASPPH</name>
<evidence type="ECO:0000313" key="3">
    <source>
        <dbReference type="EMBL" id="RDK39361.1"/>
    </source>
</evidence>
<dbReference type="Proteomes" id="UP000254937">
    <property type="component" value="Unassembled WGS sequence"/>
</dbReference>
<evidence type="ECO:0000313" key="4">
    <source>
        <dbReference type="Proteomes" id="UP000254937"/>
    </source>
</evidence>
<sequence length="80" mass="9221">MAWHIRAHETKQINLLTLTFLILFRNSIWRSGNFNSGDSGRHALFFVAAKGTMMQKRWNGFTGLLACLLAYVFPMQDRVC</sequence>
<keyword evidence="1" id="KW-1133">Transmembrane helix</keyword>
<gene>
    <name evidence="3" type="ORF">M752DRAFT_55083</name>
</gene>
<keyword evidence="1" id="KW-0472">Membrane</keyword>
<keyword evidence="1" id="KW-0812">Transmembrane</keyword>
<evidence type="ECO:0000256" key="1">
    <source>
        <dbReference type="SAM" id="Phobius"/>
    </source>
</evidence>
<dbReference type="EMBL" id="KZ851861">
    <property type="protein sequence ID" value="RDK39361.1"/>
    <property type="molecule type" value="Genomic_DNA"/>
</dbReference>
<feature type="transmembrane region" description="Helical" evidence="1">
    <location>
        <begin position="58"/>
        <end position="74"/>
    </location>
</feature>
<accession>A0A370PAY8</accession>
<dbReference type="AlphaFoldDB" id="A0A370PAY8"/>